<name>A0A8J4PVY9_9MYCE</name>
<evidence type="ECO:0000256" key="10">
    <source>
        <dbReference type="ARBA" id="ARBA00023186"/>
    </source>
</evidence>
<dbReference type="FunFam" id="3.40.50.11260:FF:000004">
    <property type="entry name" value="Heat shock protein 75 mitochondrial"/>
    <property type="match status" value="1"/>
</dbReference>
<dbReference type="PANTHER" id="PTHR11528">
    <property type="entry name" value="HEAT SHOCK PROTEIN 90 FAMILY MEMBER"/>
    <property type="match status" value="1"/>
</dbReference>
<feature type="binding site" evidence="11">
    <location>
        <position position="406"/>
    </location>
    <ligand>
        <name>ATP</name>
        <dbReference type="ChEBI" id="CHEBI:30616"/>
    </ligand>
</feature>
<feature type="binding site" evidence="11">
    <location>
        <begin position="205"/>
        <end position="210"/>
    </location>
    <ligand>
        <name>ATP</name>
        <dbReference type="ChEBI" id="CHEBI:30616"/>
    </ligand>
</feature>
<dbReference type="InterPro" id="IPR001404">
    <property type="entry name" value="Hsp90_fam"/>
</dbReference>
<feature type="binding site" evidence="11">
    <location>
        <position position="121"/>
    </location>
    <ligand>
        <name>ATP</name>
        <dbReference type="ChEBI" id="CHEBI:30616"/>
    </ligand>
</feature>
<dbReference type="Gene3D" id="3.30.230.80">
    <property type="match status" value="1"/>
</dbReference>
<dbReference type="PIRSF" id="PIRSF002583">
    <property type="entry name" value="Hsp90"/>
    <property type="match status" value="1"/>
</dbReference>
<evidence type="ECO:0000256" key="5">
    <source>
        <dbReference type="ARBA" id="ARBA00022741"/>
    </source>
</evidence>
<dbReference type="OrthoDB" id="28737at2759"/>
<keyword evidence="13" id="KW-1185">Reference proteome</keyword>
<dbReference type="GO" id="GO:0005524">
    <property type="term" value="F:ATP binding"/>
    <property type="evidence" value="ECO:0007669"/>
    <property type="project" value="UniProtKB-KW"/>
</dbReference>
<evidence type="ECO:0000256" key="8">
    <source>
        <dbReference type="ARBA" id="ARBA00023016"/>
    </source>
</evidence>
<keyword evidence="4" id="KW-0963">Cytoplasm</keyword>
<dbReference type="InterPro" id="IPR020568">
    <property type="entry name" value="Ribosomal_Su5_D2-typ_SF"/>
</dbReference>
<protein>
    <recommendedName>
        <fullName evidence="14">Heat shock protein Hsp90 family protein</fullName>
    </recommendedName>
</protein>
<comment type="subcellular location">
    <subcellularLocation>
        <location evidence="2">Cytoplasm</location>
    </subcellularLocation>
    <subcellularLocation>
        <location evidence="1">Mitochondrion</location>
    </subcellularLocation>
</comment>
<evidence type="ECO:0000256" key="1">
    <source>
        <dbReference type="ARBA" id="ARBA00004173"/>
    </source>
</evidence>
<evidence type="ECO:0000256" key="4">
    <source>
        <dbReference type="ARBA" id="ARBA00022490"/>
    </source>
</evidence>
<dbReference type="GO" id="GO:0005739">
    <property type="term" value="C:mitochondrion"/>
    <property type="evidence" value="ECO:0007669"/>
    <property type="project" value="UniProtKB-SubCell"/>
</dbReference>
<dbReference type="NCBIfam" id="NF003555">
    <property type="entry name" value="PRK05218.1"/>
    <property type="match status" value="1"/>
</dbReference>
<dbReference type="Gene3D" id="3.40.50.11260">
    <property type="match status" value="1"/>
</dbReference>
<dbReference type="GO" id="GO:0016887">
    <property type="term" value="F:ATP hydrolysis activity"/>
    <property type="evidence" value="ECO:0007669"/>
    <property type="project" value="InterPro"/>
</dbReference>
<dbReference type="Gene3D" id="3.30.565.10">
    <property type="entry name" value="Histidine kinase-like ATPase, C-terminal domain"/>
    <property type="match status" value="1"/>
</dbReference>
<feature type="binding site" evidence="11">
    <location>
        <position position="117"/>
    </location>
    <ligand>
        <name>ATP</name>
        <dbReference type="ChEBI" id="CHEBI:30616"/>
    </ligand>
</feature>
<keyword evidence="7" id="KW-0809">Transit peptide</keyword>
<dbReference type="FunFam" id="1.20.120.790:FF:000004">
    <property type="entry name" value="Heat shock protein 75 kDa"/>
    <property type="match status" value="1"/>
</dbReference>
<dbReference type="Proteomes" id="UP000695562">
    <property type="component" value="Unassembled WGS sequence"/>
</dbReference>
<organism evidence="12 13">
    <name type="scientific">Polysphondylium violaceum</name>
    <dbReference type="NCBI Taxonomy" id="133409"/>
    <lineage>
        <taxon>Eukaryota</taxon>
        <taxon>Amoebozoa</taxon>
        <taxon>Evosea</taxon>
        <taxon>Eumycetozoa</taxon>
        <taxon>Dictyostelia</taxon>
        <taxon>Dictyosteliales</taxon>
        <taxon>Dictyosteliaceae</taxon>
        <taxon>Polysphondylium</taxon>
    </lineage>
</organism>
<dbReference type="SUPFAM" id="SSF55874">
    <property type="entry name" value="ATPase domain of HSP90 chaperone/DNA topoisomerase II/histidine kinase"/>
    <property type="match status" value="1"/>
</dbReference>
<dbReference type="CDD" id="cd16927">
    <property type="entry name" value="HATPase_Hsp90-like"/>
    <property type="match status" value="1"/>
</dbReference>
<dbReference type="EMBL" id="AJWJ01000185">
    <property type="protein sequence ID" value="KAF2073744.1"/>
    <property type="molecule type" value="Genomic_DNA"/>
</dbReference>
<reference evidence="12" key="1">
    <citation type="submission" date="2020-01" db="EMBL/GenBank/DDBJ databases">
        <title>Development of genomics and gene disruption for Polysphondylium violaceum indicates a role for the polyketide synthase stlB in stalk morphogenesis.</title>
        <authorList>
            <person name="Narita B."/>
            <person name="Kawabe Y."/>
            <person name="Kin K."/>
            <person name="Saito T."/>
            <person name="Gibbs R."/>
            <person name="Kuspa A."/>
            <person name="Muzny D."/>
            <person name="Queller D."/>
            <person name="Richards S."/>
            <person name="Strassman J."/>
            <person name="Sucgang R."/>
            <person name="Worley K."/>
            <person name="Schaap P."/>
        </authorList>
    </citation>
    <scope>NUCLEOTIDE SEQUENCE</scope>
    <source>
        <strain evidence="12">QSvi11</strain>
    </source>
</reference>
<feature type="binding site" evidence="11">
    <location>
        <position position="169"/>
    </location>
    <ligand>
        <name>ATP</name>
        <dbReference type="ChEBI" id="CHEBI:30616"/>
    </ligand>
</feature>
<dbReference type="Pfam" id="PF00183">
    <property type="entry name" value="HSP90"/>
    <property type="match status" value="1"/>
</dbReference>
<dbReference type="GO" id="GO:0051082">
    <property type="term" value="F:unfolded protein binding"/>
    <property type="evidence" value="ECO:0007669"/>
    <property type="project" value="InterPro"/>
</dbReference>
<dbReference type="FunFam" id="3.30.230.80:FF:000004">
    <property type="entry name" value="Heat shock protein 75 kDa"/>
    <property type="match status" value="1"/>
</dbReference>
<keyword evidence="9" id="KW-0496">Mitochondrion</keyword>
<dbReference type="AlphaFoldDB" id="A0A8J4PVY9"/>
<dbReference type="InterPro" id="IPR037196">
    <property type="entry name" value="HSP90_C"/>
</dbReference>
<dbReference type="GO" id="GO:0070013">
    <property type="term" value="C:intracellular organelle lumen"/>
    <property type="evidence" value="ECO:0007669"/>
    <property type="project" value="UniProtKB-ARBA"/>
</dbReference>
<keyword evidence="10" id="KW-0143">Chaperone</keyword>
<feature type="binding site" evidence="11">
    <location>
        <position position="164"/>
    </location>
    <ligand>
        <name>ATP</name>
        <dbReference type="ChEBI" id="CHEBI:30616"/>
    </ligand>
</feature>
<evidence type="ECO:0000256" key="2">
    <source>
        <dbReference type="ARBA" id="ARBA00004496"/>
    </source>
</evidence>
<keyword evidence="8" id="KW-0346">Stress response</keyword>
<evidence type="ECO:0008006" key="14">
    <source>
        <dbReference type="Google" id="ProtNLM"/>
    </source>
</evidence>
<gene>
    <name evidence="12" type="ORF">CYY_004946</name>
</gene>
<feature type="binding site" evidence="11">
    <location>
        <position position="177"/>
    </location>
    <ligand>
        <name>ATP</name>
        <dbReference type="ChEBI" id="CHEBI:30616"/>
    </ligand>
</feature>
<dbReference type="GO" id="GO:0140662">
    <property type="term" value="F:ATP-dependent protein folding chaperone"/>
    <property type="evidence" value="ECO:0007669"/>
    <property type="project" value="InterPro"/>
</dbReference>
<dbReference type="Pfam" id="PF13589">
    <property type="entry name" value="HATPase_c_3"/>
    <property type="match status" value="1"/>
</dbReference>
<dbReference type="SUPFAM" id="SSF54211">
    <property type="entry name" value="Ribosomal protein S5 domain 2-like"/>
    <property type="match status" value="1"/>
</dbReference>
<feature type="binding site" evidence="11">
    <location>
        <begin position="184"/>
        <end position="185"/>
    </location>
    <ligand>
        <name>ATP</name>
        <dbReference type="ChEBI" id="CHEBI:30616"/>
    </ligand>
</feature>
<dbReference type="InterPro" id="IPR036890">
    <property type="entry name" value="HATPase_C_sf"/>
</dbReference>
<accession>A0A8J4PVY9</accession>
<dbReference type="InterPro" id="IPR020575">
    <property type="entry name" value="Hsp90_N"/>
</dbReference>
<evidence type="ECO:0000313" key="12">
    <source>
        <dbReference type="EMBL" id="KAF2073744.1"/>
    </source>
</evidence>
<evidence type="ECO:0000256" key="11">
    <source>
        <dbReference type="PIRSR" id="PIRSR002583-1"/>
    </source>
</evidence>
<proteinExistence type="inferred from homology"/>
<dbReference type="FunFam" id="3.30.565.10:FF:000009">
    <property type="entry name" value="Molecular chaperone HtpG"/>
    <property type="match status" value="1"/>
</dbReference>
<dbReference type="SUPFAM" id="SSF110942">
    <property type="entry name" value="HSP90 C-terminal domain"/>
    <property type="match status" value="1"/>
</dbReference>
<comment type="caution">
    <text evidence="12">The sequence shown here is derived from an EMBL/GenBank/DDBJ whole genome shotgun (WGS) entry which is preliminary data.</text>
</comment>
<evidence type="ECO:0000256" key="7">
    <source>
        <dbReference type="ARBA" id="ARBA00022946"/>
    </source>
</evidence>
<sequence length="696" mass="79185">MFLQRSVRFLAKNGLKSTSSPMLMNGRSLSLNKSLLLNNNSKKEIYSIRSFSTTKQEENDEIPPEQNTTLDKGDEKILETEKVVGLSEKLTFQTETQKILHIVAESLYTEKEVFIRELISNASDAIEKVRHLQLTDASKVEDNVTPFEIKISCDEDKKTLIIQDTGIGMTKEEMIKNLGNIGYSGSGEFLKQIGENPDKASIIGQFGVGFYSCFMVGHTIKIYSKSATSGSKGYLWESDGAGSYNISEASGVGRGTKIIIHLKPNAYEYSKKATVEAIIKKYSNFVGFPITLNGHAVNTIRPLWTLNKNSITPQEHTQFYQYLSKSYDTPSYHLHFSTDTPLSIRSIFYIPSQHMEKYGMGRMEPGVSLFSRKVLIQQKAQGILPEWMRFVRGVVDSEDIPLNVSREHLQDNGLIQRISSVLVKRILKHLHDESKKDVAKFNNFMNDFGPFFKEGIISDFKWKDEISKLLRFETSHSSDTSTSLEEYVSRMKPNQNQIYYITVPNRSIGLKSPYYEPFQMKGVEVLFLYNSIDEFVVTNIGHFGDKKVVSVESKEAEEFLLENQEKRTDALSQQEIDSFLGWVTETTPEKVSFAKSTTRSISSPAIIVDHESATMRRMMKMIEPNKQQELPRQQVEFNMNHPIVLKLNQQRTTNPEISKLVLEQVVDNALVTAGLIEDTREMIPRLNQLLESVLNK</sequence>
<dbReference type="PRINTS" id="PR00775">
    <property type="entry name" value="HEATSHOCK90"/>
</dbReference>
<evidence type="ECO:0000256" key="6">
    <source>
        <dbReference type="ARBA" id="ARBA00022840"/>
    </source>
</evidence>
<keyword evidence="6 11" id="KW-0067">ATP-binding</keyword>
<comment type="similarity">
    <text evidence="3">Belongs to the heat shock protein 90 family.</text>
</comment>
<evidence type="ECO:0000313" key="13">
    <source>
        <dbReference type="Proteomes" id="UP000695562"/>
    </source>
</evidence>
<dbReference type="HAMAP" id="MF_00505">
    <property type="entry name" value="HSP90"/>
    <property type="match status" value="1"/>
</dbReference>
<evidence type="ECO:0000256" key="3">
    <source>
        <dbReference type="ARBA" id="ARBA00008239"/>
    </source>
</evidence>
<dbReference type="Gene3D" id="1.20.120.790">
    <property type="entry name" value="Heat shock protein 90, C-terminal domain"/>
    <property type="match status" value="1"/>
</dbReference>
<evidence type="ECO:0000256" key="9">
    <source>
        <dbReference type="ARBA" id="ARBA00023128"/>
    </source>
</evidence>
<feature type="binding site" evidence="11">
    <location>
        <position position="256"/>
    </location>
    <ligand>
        <name>ATP</name>
        <dbReference type="ChEBI" id="CHEBI:30616"/>
    </ligand>
</feature>
<keyword evidence="5 11" id="KW-0547">Nucleotide-binding</keyword>